<accession>A0A165JBB4</accession>
<feature type="compositionally biased region" description="Polar residues" evidence="1">
    <location>
        <begin position="1"/>
        <end position="17"/>
    </location>
</feature>
<reference evidence="2 3" key="1">
    <citation type="journal article" date="2016" name="Mol. Biol. Evol.">
        <title>Comparative Genomics of Early-Diverging Mushroom-Forming Fungi Provides Insights into the Origins of Lignocellulose Decay Capabilities.</title>
        <authorList>
            <person name="Nagy L.G."/>
            <person name="Riley R."/>
            <person name="Tritt A."/>
            <person name="Adam C."/>
            <person name="Daum C."/>
            <person name="Floudas D."/>
            <person name="Sun H."/>
            <person name="Yadav J.S."/>
            <person name="Pangilinan J."/>
            <person name="Larsson K.H."/>
            <person name="Matsuura K."/>
            <person name="Barry K."/>
            <person name="Labutti K."/>
            <person name="Kuo R."/>
            <person name="Ohm R.A."/>
            <person name="Bhattacharya S.S."/>
            <person name="Shirouzu T."/>
            <person name="Yoshinaga Y."/>
            <person name="Martin F.M."/>
            <person name="Grigoriev I.V."/>
            <person name="Hibbett D.S."/>
        </authorList>
    </citation>
    <scope>NUCLEOTIDE SEQUENCE [LARGE SCALE GENOMIC DNA]</scope>
    <source>
        <strain evidence="2 3">HHB12733</strain>
    </source>
</reference>
<evidence type="ECO:0000256" key="1">
    <source>
        <dbReference type="SAM" id="MobiDB-lite"/>
    </source>
</evidence>
<dbReference type="Proteomes" id="UP000076842">
    <property type="component" value="Unassembled WGS sequence"/>
</dbReference>
<dbReference type="InParanoid" id="A0A165JBB4"/>
<protein>
    <submittedName>
        <fullName evidence="2">Uncharacterized protein</fullName>
    </submittedName>
</protein>
<organism evidence="2 3">
    <name type="scientific">Calocera cornea HHB12733</name>
    <dbReference type="NCBI Taxonomy" id="1353952"/>
    <lineage>
        <taxon>Eukaryota</taxon>
        <taxon>Fungi</taxon>
        <taxon>Dikarya</taxon>
        <taxon>Basidiomycota</taxon>
        <taxon>Agaricomycotina</taxon>
        <taxon>Dacrymycetes</taxon>
        <taxon>Dacrymycetales</taxon>
        <taxon>Dacrymycetaceae</taxon>
        <taxon>Calocera</taxon>
    </lineage>
</organism>
<evidence type="ECO:0000313" key="2">
    <source>
        <dbReference type="EMBL" id="KZT61616.1"/>
    </source>
</evidence>
<dbReference type="EMBL" id="KV423922">
    <property type="protein sequence ID" value="KZT61616.1"/>
    <property type="molecule type" value="Genomic_DNA"/>
</dbReference>
<sequence>MSVTSQASNISNGNSRQQLDDGEQDPQSWFLPIDSGTPVMQSETEYLLRQQTIEELTLCYAPVVVGDRAWSVDPRVSRPLNQHHVDRLERIYDSQSCNRTPWPIILITPSTNIVNLEEFKKGGSALSIDELLAESTRTGTWPVLRFHDDALVWLVAGQHRIYALISFVRKRKGRLEEKAHLWWWARVLNKDKLEGETHPRFQLALQHLASNTLEIRAGATPLETWRTLSRLTLAAIDITSPAFERTVRDQFAADHGLARLFLDLTWRKTINALTQYRPWDSLKSYSPFVGMFDSAAAGIHLANLMFTVGVLESASHLSPSMHTNHHADSAVSQRRAASDNESVPQSQMAMMTLSIWATRGFFWWQNSAFMKRIHSDGYLEFLRTAMMSAKQAAVRLDEHNHVPAIKAHRHGLCDGEDWNRYDPPQQYTGRYEHTPGCVPYSETVLVAATFDIDVVESCSTLQEQYRRQLIQHVYDRLEAGSGYLIYAPQMIRAVQEYLKQFDGVWTEGSLDTGRTSDALCNIPTVKDSSCVCLGHLDTLLRANCRNAEVVYGKVFTPGSSAGSAATCPDNFNILLPVAYGWTFHVYYQSSVWIELSQSRWLHQSNRLNKRH</sequence>
<gene>
    <name evidence="2" type="ORF">CALCODRAFT_506170</name>
</gene>
<name>A0A165JBB4_9BASI</name>
<feature type="region of interest" description="Disordered" evidence="1">
    <location>
        <begin position="1"/>
        <end position="30"/>
    </location>
</feature>
<evidence type="ECO:0000313" key="3">
    <source>
        <dbReference type="Proteomes" id="UP000076842"/>
    </source>
</evidence>
<keyword evidence="3" id="KW-1185">Reference proteome</keyword>
<feature type="region of interest" description="Disordered" evidence="1">
    <location>
        <begin position="319"/>
        <end position="343"/>
    </location>
</feature>
<dbReference type="AlphaFoldDB" id="A0A165JBB4"/>
<proteinExistence type="predicted"/>